<name>A0AC35UHM3_9BILA</name>
<reference evidence="2" key="1">
    <citation type="submission" date="2016-11" db="UniProtKB">
        <authorList>
            <consortium name="WormBaseParasite"/>
        </authorList>
    </citation>
    <scope>IDENTIFICATION</scope>
    <source>
        <strain evidence="2">KR3021</strain>
    </source>
</reference>
<sequence>MPSKRGKQRPVLLLYLRIRVYIDRIDLLTCDVSLQHYYLQLKENFLEHWNTNSIASEERCWQMAFLALQADKIVLDDTLFKVEKYFPLWIVNLRGIDYIKKNINQLITEHKKYNSKDAMIAFCQESSRSPFALNCHLYGIRRHKADVLDNTLIGILDKGIELWDVKENSERIPLKVLNWNKMTKLSFDKKKVKISVSDGYDVEVFAQNDTKARYLLTFYIAKTNPFFNGEICPSTSRASSSITQRSSMAESSQSTSGVVSDNHEGSPDVSQKIHYTKTNSNNGSMESMNSSLSENYRDNNCYGEREACNNLTTIKDSGSLEATPNSSGDLSALKQIKVSLKSAEVEELSDKLRHTSVGENNDYLLRNKCKSNDSGTPISRRLKKNDLQQFGNPSNMNTNIQQQCDNMPSNLSVPPEYNNRLNYNKPKSIIKTCTEAPIIAEMGIKPTQLKEYPMMRALLQENYELPISSNGSSPSATLTSFSSSSQDNSGNGYSSSKQGTISNNRIKILPTLATQKSEYHSENTDLVCNHCHQPSPNTPHKHNSFQHNQSLLQPSMKNETEVFRYFNPSDFGINDPACEIPTSSANQYNFNRQSNAQSGIAYREPNINQQMPVQSYLPNNVKLNTNKFSHHHLFANHSDDYVLDLGPPPPYPTVNAAH</sequence>
<accession>A0AC35UHM3</accession>
<protein>
    <submittedName>
        <fullName evidence="2">FERM domain-containing protein</fullName>
    </submittedName>
</protein>
<dbReference type="WBParaSite" id="RSKR_0001156600.1">
    <property type="protein sequence ID" value="RSKR_0001156600.1"/>
    <property type="gene ID" value="RSKR_0001156600"/>
</dbReference>
<evidence type="ECO:0000313" key="1">
    <source>
        <dbReference type="Proteomes" id="UP000095286"/>
    </source>
</evidence>
<evidence type="ECO:0000313" key="2">
    <source>
        <dbReference type="WBParaSite" id="RSKR_0001156600.1"/>
    </source>
</evidence>
<proteinExistence type="predicted"/>
<dbReference type="Proteomes" id="UP000095286">
    <property type="component" value="Unplaced"/>
</dbReference>
<organism evidence="1 2">
    <name type="scientific">Rhabditophanes sp. KR3021</name>
    <dbReference type="NCBI Taxonomy" id="114890"/>
    <lineage>
        <taxon>Eukaryota</taxon>
        <taxon>Metazoa</taxon>
        <taxon>Ecdysozoa</taxon>
        <taxon>Nematoda</taxon>
        <taxon>Chromadorea</taxon>
        <taxon>Rhabditida</taxon>
        <taxon>Tylenchina</taxon>
        <taxon>Panagrolaimomorpha</taxon>
        <taxon>Strongyloidoidea</taxon>
        <taxon>Alloionematidae</taxon>
        <taxon>Rhabditophanes</taxon>
    </lineage>
</organism>